<dbReference type="CDD" id="cd00067">
    <property type="entry name" value="GAL4"/>
    <property type="match status" value="1"/>
</dbReference>
<dbReference type="Gene3D" id="4.10.240.10">
    <property type="entry name" value="Zn(2)-C6 fungal-type DNA-binding domain"/>
    <property type="match status" value="1"/>
</dbReference>
<dbReference type="GO" id="GO:0008270">
    <property type="term" value="F:zinc ion binding"/>
    <property type="evidence" value="ECO:0007669"/>
    <property type="project" value="InterPro"/>
</dbReference>
<dbReference type="SUPFAM" id="SSF57701">
    <property type="entry name" value="Zn2/Cys6 DNA-binding domain"/>
    <property type="match status" value="1"/>
</dbReference>
<feature type="region of interest" description="Disordered" evidence="3">
    <location>
        <begin position="150"/>
        <end position="172"/>
    </location>
</feature>
<accession>A0A8H3BY12</accession>
<dbReference type="Pfam" id="PF11951">
    <property type="entry name" value="Fungal_trans_2"/>
    <property type="match status" value="1"/>
</dbReference>
<evidence type="ECO:0000259" key="4">
    <source>
        <dbReference type="PROSITE" id="PS50048"/>
    </source>
</evidence>
<keyword evidence="2" id="KW-0539">Nucleus</keyword>
<feature type="domain" description="Zn(2)-C6 fungal-type" evidence="4">
    <location>
        <begin position="19"/>
        <end position="47"/>
    </location>
</feature>
<evidence type="ECO:0000256" key="3">
    <source>
        <dbReference type="SAM" id="MobiDB-lite"/>
    </source>
</evidence>
<organism evidence="5 6">
    <name type="scientific">Rhizoctonia solani</name>
    <dbReference type="NCBI Taxonomy" id="456999"/>
    <lineage>
        <taxon>Eukaryota</taxon>
        <taxon>Fungi</taxon>
        <taxon>Dikarya</taxon>
        <taxon>Basidiomycota</taxon>
        <taxon>Agaricomycotina</taxon>
        <taxon>Agaricomycetes</taxon>
        <taxon>Cantharellales</taxon>
        <taxon>Ceratobasidiaceae</taxon>
        <taxon>Rhizoctonia</taxon>
    </lineage>
</organism>
<dbReference type="AlphaFoldDB" id="A0A8H3BY12"/>
<dbReference type="PANTHER" id="PTHR37534:SF46">
    <property type="entry name" value="ZN(II)2CYS6 TRANSCRIPTION FACTOR (EUROFUNG)"/>
    <property type="match status" value="1"/>
</dbReference>
<dbReference type="SMART" id="SM00066">
    <property type="entry name" value="GAL4"/>
    <property type="match status" value="1"/>
</dbReference>
<dbReference type="Pfam" id="PF00172">
    <property type="entry name" value="Zn_clus"/>
    <property type="match status" value="1"/>
</dbReference>
<dbReference type="InterPro" id="IPR036864">
    <property type="entry name" value="Zn2-C6_fun-type_DNA-bd_sf"/>
</dbReference>
<dbReference type="GO" id="GO:0000981">
    <property type="term" value="F:DNA-binding transcription factor activity, RNA polymerase II-specific"/>
    <property type="evidence" value="ECO:0007669"/>
    <property type="project" value="InterPro"/>
</dbReference>
<evidence type="ECO:0000256" key="2">
    <source>
        <dbReference type="ARBA" id="ARBA00023242"/>
    </source>
</evidence>
<evidence type="ECO:0000256" key="1">
    <source>
        <dbReference type="ARBA" id="ARBA00004123"/>
    </source>
</evidence>
<protein>
    <recommendedName>
        <fullName evidence="4">Zn(2)-C6 fungal-type domain-containing protein</fullName>
    </recommendedName>
</protein>
<gene>
    <name evidence="5" type="ORF">RDB_LOCUS168369</name>
</gene>
<dbReference type="InterPro" id="IPR021858">
    <property type="entry name" value="Fun_TF"/>
</dbReference>
<dbReference type="EMBL" id="CAJMWS010000858">
    <property type="protein sequence ID" value="CAE6466618.1"/>
    <property type="molecule type" value="Genomic_DNA"/>
</dbReference>
<comment type="caution">
    <text evidence="5">The sequence shown here is derived from an EMBL/GenBank/DDBJ whole genome shotgun (WGS) entry which is preliminary data.</text>
</comment>
<sequence length="583" mass="65864">MEQIPPIKPKRLPGPAGTSCLTCKRRRKRCDQARPTCQKCTEGGYDCLGYDHIQKRKTTKPDSGTSQNVPMEGVLHSSTLADKDYCGGIRDSNQLSVNLASRFLVAPLYEYSEVPFYEPTGYITSAETPSDPSPPANAFLSLATINNHSRDVLPSSSSSSSGSEETNTNPFHVSNRHGLNFLIGARTAQTLSTLSPDARQSIRYVLDQYERVLDSVYFKPKDHQVILLRDIVMTRLQASSITRCAILLVAKMIESMLNGDSNNTRITFKESVHRFETQLHTIKASRPNPLEVRYLLDGFLEVAFLKMRVSNGCNAYRLLHNASPTFLEIVHSDPNLWPNPNGLPMACMSKVISSTRFELGHFILMDILCSMVYGVPQVVDYETATFAPRAEIHPIEWVHCCPHEFQICIAEMNKRCTTSYIAPDWHVIEHRLLSYRAPVITVDQAESWKTIARLAIVETWRQSLLIYLYMAVCGVSSDDTRVQSAVRQTFQLFSTIKRQDPPKVNVHFMFQYLIAGACTRNEKQRALVRERLLDTFDNECWLLPSCEMVPVLDHLWHGAAANGQPFRWSDYITSRQAVLPIPA</sequence>
<dbReference type="Proteomes" id="UP000663846">
    <property type="component" value="Unassembled WGS sequence"/>
</dbReference>
<evidence type="ECO:0000313" key="6">
    <source>
        <dbReference type="Proteomes" id="UP000663846"/>
    </source>
</evidence>
<dbReference type="PROSITE" id="PS00463">
    <property type="entry name" value="ZN2_CY6_FUNGAL_1"/>
    <property type="match status" value="1"/>
</dbReference>
<evidence type="ECO:0000313" key="5">
    <source>
        <dbReference type="EMBL" id="CAE6466618.1"/>
    </source>
</evidence>
<name>A0A8H3BY12_9AGAM</name>
<dbReference type="PANTHER" id="PTHR37534">
    <property type="entry name" value="TRANSCRIPTIONAL ACTIVATOR PROTEIN UGA3"/>
    <property type="match status" value="1"/>
</dbReference>
<proteinExistence type="predicted"/>
<comment type="subcellular location">
    <subcellularLocation>
        <location evidence="1">Nucleus</location>
    </subcellularLocation>
</comment>
<reference evidence="5" key="1">
    <citation type="submission" date="2021-01" db="EMBL/GenBank/DDBJ databases">
        <authorList>
            <person name="Kaushik A."/>
        </authorList>
    </citation>
    <scope>NUCLEOTIDE SEQUENCE</scope>
    <source>
        <strain evidence="5">AG1-1C</strain>
    </source>
</reference>
<dbReference type="PROSITE" id="PS50048">
    <property type="entry name" value="ZN2_CY6_FUNGAL_2"/>
    <property type="match status" value="1"/>
</dbReference>
<dbReference type="GO" id="GO:0005634">
    <property type="term" value="C:nucleus"/>
    <property type="evidence" value="ECO:0007669"/>
    <property type="project" value="UniProtKB-SubCell"/>
</dbReference>
<dbReference type="InterPro" id="IPR001138">
    <property type="entry name" value="Zn2Cys6_DnaBD"/>
</dbReference>